<dbReference type="SUPFAM" id="SSF53098">
    <property type="entry name" value="Ribonuclease H-like"/>
    <property type="match status" value="1"/>
</dbReference>
<protein>
    <recommendedName>
        <fullName evidence="7">Ribonuclease HII</fullName>
        <ecNumber evidence="6">3.1.26.4</ecNumber>
    </recommendedName>
</protein>
<evidence type="ECO:0000256" key="1">
    <source>
        <dbReference type="ARBA" id="ARBA00000077"/>
    </source>
</evidence>
<dbReference type="Gene3D" id="3.30.420.10">
    <property type="entry name" value="Ribonuclease H-like superfamily/Ribonuclease H"/>
    <property type="match status" value="1"/>
</dbReference>
<comment type="catalytic activity">
    <reaction evidence="1">
        <text>Endonucleolytic cleavage to 5'-phosphomonoester.</text>
        <dbReference type="EC" id="3.1.26.4"/>
    </reaction>
</comment>
<dbReference type="GO" id="GO:0043137">
    <property type="term" value="P:DNA replication, removal of RNA primer"/>
    <property type="evidence" value="ECO:0007669"/>
    <property type="project" value="TreeGrafter"/>
</dbReference>
<keyword evidence="8" id="KW-0963">Cytoplasm</keyword>
<evidence type="ECO:0000259" key="14">
    <source>
        <dbReference type="PROSITE" id="PS51975"/>
    </source>
</evidence>
<dbReference type="Pfam" id="PF01351">
    <property type="entry name" value="RNase_HII"/>
    <property type="match status" value="1"/>
</dbReference>
<dbReference type="InterPro" id="IPR012337">
    <property type="entry name" value="RNaseH-like_sf"/>
</dbReference>
<evidence type="ECO:0000313" key="15">
    <source>
        <dbReference type="EMBL" id="MPM74332.1"/>
    </source>
</evidence>
<keyword evidence="9" id="KW-0540">Nuclease</keyword>
<evidence type="ECO:0000256" key="9">
    <source>
        <dbReference type="ARBA" id="ARBA00022722"/>
    </source>
</evidence>
<evidence type="ECO:0000256" key="7">
    <source>
        <dbReference type="ARBA" id="ARBA00019179"/>
    </source>
</evidence>
<dbReference type="GO" id="GO:0004523">
    <property type="term" value="F:RNA-DNA hybrid ribonuclease activity"/>
    <property type="evidence" value="ECO:0007669"/>
    <property type="project" value="UniProtKB-EC"/>
</dbReference>
<keyword evidence="10" id="KW-0479">Metal-binding</keyword>
<keyword evidence="12 15" id="KW-0378">Hydrolase</keyword>
<dbReference type="CDD" id="cd07182">
    <property type="entry name" value="RNase_HII_bacteria_HII_like"/>
    <property type="match status" value="1"/>
</dbReference>
<keyword evidence="11" id="KW-0255">Endonuclease</keyword>
<dbReference type="InterPro" id="IPR022898">
    <property type="entry name" value="RNase_HII"/>
</dbReference>
<dbReference type="NCBIfam" id="NF000595">
    <property type="entry name" value="PRK00015.1-3"/>
    <property type="match status" value="1"/>
</dbReference>
<dbReference type="AlphaFoldDB" id="A0A645CBR7"/>
<evidence type="ECO:0000256" key="8">
    <source>
        <dbReference type="ARBA" id="ARBA00022490"/>
    </source>
</evidence>
<accession>A0A645CBR7</accession>
<evidence type="ECO:0000256" key="11">
    <source>
        <dbReference type="ARBA" id="ARBA00022759"/>
    </source>
</evidence>
<feature type="domain" description="RNase H type-2" evidence="14">
    <location>
        <begin position="88"/>
        <end position="275"/>
    </location>
</feature>
<dbReference type="GO" id="GO:0032299">
    <property type="term" value="C:ribonuclease H2 complex"/>
    <property type="evidence" value="ECO:0007669"/>
    <property type="project" value="TreeGrafter"/>
</dbReference>
<evidence type="ECO:0000256" key="12">
    <source>
        <dbReference type="ARBA" id="ARBA00022801"/>
    </source>
</evidence>
<dbReference type="InterPro" id="IPR024567">
    <property type="entry name" value="RNase_HII/HIII_dom"/>
</dbReference>
<dbReference type="InterPro" id="IPR001352">
    <property type="entry name" value="RNase_HII/HIII"/>
</dbReference>
<dbReference type="HAMAP" id="MF_00052_B">
    <property type="entry name" value="RNase_HII_B"/>
    <property type="match status" value="1"/>
</dbReference>
<dbReference type="EC" id="3.1.26.4" evidence="6"/>
<evidence type="ECO:0000256" key="6">
    <source>
        <dbReference type="ARBA" id="ARBA00012180"/>
    </source>
</evidence>
<dbReference type="GO" id="GO:0046872">
    <property type="term" value="F:metal ion binding"/>
    <property type="evidence" value="ECO:0007669"/>
    <property type="project" value="UniProtKB-KW"/>
</dbReference>
<dbReference type="EMBL" id="VSSQ01025892">
    <property type="protein sequence ID" value="MPM74332.1"/>
    <property type="molecule type" value="Genomic_DNA"/>
</dbReference>
<evidence type="ECO:0000256" key="13">
    <source>
        <dbReference type="ARBA" id="ARBA00023211"/>
    </source>
</evidence>
<evidence type="ECO:0000256" key="10">
    <source>
        <dbReference type="ARBA" id="ARBA00022723"/>
    </source>
</evidence>
<dbReference type="GO" id="GO:0006298">
    <property type="term" value="P:mismatch repair"/>
    <property type="evidence" value="ECO:0007669"/>
    <property type="project" value="TreeGrafter"/>
</dbReference>
<comment type="cofactor">
    <cofactor evidence="2">
        <name>Mn(2+)</name>
        <dbReference type="ChEBI" id="CHEBI:29035"/>
    </cofactor>
</comment>
<keyword evidence="13" id="KW-0464">Manganese</keyword>
<comment type="subcellular location">
    <subcellularLocation>
        <location evidence="4">Cytoplasm</location>
    </subcellularLocation>
</comment>
<organism evidence="15">
    <name type="scientific">bioreactor metagenome</name>
    <dbReference type="NCBI Taxonomy" id="1076179"/>
    <lineage>
        <taxon>unclassified sequences</taxon>
        <taxon>metagenomes</taxon>
        <taxon>ecological metagenomes</taxon>
    </lineage>
</organism>
<dbReference type="PANTHER" id="PTHR10954">
    <property type="entry name" value="RIBONUCLEASE H2 SUBUNIT A"/>
    <property type="match status" value="1"/>
</dbReference>
<proteinExistence type="inferred from homology"/>
<evidence type="ECO:0000256" key="5">
    <source>
        <dbReference type="ARBA" id="ARBA00007383"/>
    </source>
</evidence>
<dbReference type="GO" id="GO:0003723">
    <property type="term" value="F:RNA binding"/>
    <property type="evidence" value="ECO:0007669"/>
    <property type="project" value="InterPro"/>
</dbReference>
<sequence>MIENLNDINFYNLKFDEIKSKIKCIEKSYFDIKSQVNVEEIIQLLCKDHRKNVQKLSVSLQSFIEKTNKEIERVNNMYNFDKGFISNGYVSGTDEVGRGPLAGPVVGAAVVLDLNKSNSKDIILGIKDSKKLSAKLREELSSIIKEKCISYKIVEIENTIIDEKGIGWCNNEVLKQSTLNLNSQPNLVLSDGYAIKNINMKNEYVIKGDSKSASIACASIIAKVYRDNVMDNYAKNYPQYGFEKNAGYGTAEHIEALKKFGPCKIHRMSFLKNIL</sequence>
<reference evidence="15" key="1">
    <citation type="submission" date="2019-08" db="EMBL/GenBank/DDBJ databases">
        <authorList>
            <person name="Kucharzyk K."/>
            <person name="Murdoch R.W."/>
            <person name="Higgins S."/>
            <person name="Loffler F."/>
        </authorList>
    </citation>
    <scope>NUCLEOTIDE SEQUENCE</scope>
</reference>
<dbReference type="InterPro" id="IPR036397">
    <property type="entry name" value="RNaseH_sf"/>
</dbReference>
<comment type="similarity">
    <text evidence="5">Belongs to the RNase HII family.</text>
</comment>
<name>A0A645CBR7_9ZZZZ</name>
<dbReference type="PROSITE" id="PS51975">
    <property type="entry name" value="RNASE_H_2"/>
    <property type="match status" value="1"/>
</dbReference>
<evidence type="ECO:0000256" key="2">
    <source>
        <dbReference type="ARBA" id="ARBA00001936"/>
    </source>
</evidence>
<evidence type="ECO:0000256" key="3">
    <source>
        <dbReference type="ARBA" id="ARBA00001946"/>
    </source>
</evidence>
<comment type="cofactor">
    <cofactor evidence="3">
        <name>Mg(2+)</name>
        <dbReference type="ChEBI" id="CHEBI:18420"/>
    </cofactor>
</comment>
<gene>
    <name evidence="15" type="primary">rnhB_32</name>
    <name evidence="15" type="ORF">SDC9_121319</name>
</gene>
<evidence type="ECO:0000256" key="4">
    <source>
        <dbReference type="ARBA" id="ARBA00004496"/>
    </source>
</evidence>
<comment type="caution">
    <text evidence="15">The sequence shown here is derived from an EMBL/GenBank/DDBJ whole genome shotgun (WGS) entry which is preliminary data.</text>
</comment>
<dbReference type="GO" id="GO:0005737">
    <property type="term" value="C:cytoplasm"/>
    <property type="evidence" value="ECO:0007669"/>
    <property type="project" value="UniProtKB-SubCell"/>
</dbReference>
<dbReference type="PANTHER" id="PTHR10954:SF18">
    <property type="entry name" value="RIBONUCLEASE HII"/>
    <property type="match status" value="1"/>
</dbReference>
<dbReference type="NCBIfam" id="NF000594">
    <property type="entry name" value="PRK00015.1-1"/>
    <property type="match status" value="1"/>
</dbReference>